<dbReference type="PROSITE" id="PS00061">
    <property type="entry name" value="ADH_SHORT"/>
    <property type="match status" value="1"/>
</dbReference>
<dbReference type="InterPro" id="IPR036291">
    <property type="entry name" value="NAD(P)-bd_dom_sf"/>
</dbReference>
<dbReference type="AlphaFoldDB" id="A0A4S8L4A5"/>
<sequence>MAAPINESSRVALVTGAGQGIGEAIALRLAKDGLDVAVNDVQGNLEKVSALSKKIVDMGRKSSVHIADVSEEDQVARMIDNVVKEHGSLDVMVANAGIVLVESLLETTVEQWDKIFAINVRGVFLCYKYAGKQMVAQGRGGRMVGASSLAGKRGSKGFRTCLEIHPIDKNTSDNTSVMYAAYCGTKFAVRGITQAAAGELGRHGITVNAYAPGCIDTALGQRMDERISELNGGARGQFFKSCAERSLLGYNGTTEDIAGLVSYLVSKEAHFVTGQTGIGEAIALRLAEDGLDVAVNDISGSLEKVTAVSEKIVAMGRKSSVHIADVSSEDQVEKLVKDVVSKHGSLDIMIANAGIVLVKPFSETTVEEWDRIFSINVRGVFLCYKHAGKQMITQGRGGRIVAASSLAGKVGTSYNYGAYIGTKFAVRGITQAAAGELGRYGITVNAYAPGVIESAMSNPIPVSFPEVITYAIRPAEHMDQRTQELSGTAPGQLFTEVVFAKRTLVGYNGVPNDVASLVSYLVSKEAHFVTGWLK</sequence>
<gene>
    <name evidence="3" type="ORF">K435DRAFT_871336</name>
</gene>
<dbReference type="GO" id="GO:0016616">
    <property type="term" value="F:oxidoreductase activity, acting on the CH-OH group of donors, NAD or NADP as acceptor"/>
    <property type="evidence" value="ECO:0007669"/>
    <property type="project" value="TreeGrafter"/>
</dbReference>
<dbReference type="Proteomes" id="UP000297245">
    <property type="component" value="Unassembled WGS sequence"/>
</dbReference>
<dbReference type="GO" id="GO:0006633">
    <property type="term" value="P:fatty acid biosynthetic process"/>
    <property type="evidence" value="ECO:0007669"/>
    <property type="project" value="TreeGrafter"/>
</dbReference>
<dbReference type="InterPro" id="IPR020904">
    <property type="entry name" value="Sc_DH/Rdtase_CS"/>
</dbReference>
<dbReference type="PANTHER" id="PTHR42760">
    <property type="entry name" value="SHORT-CHAIN DEHYDROGENASES/REDUCTASES FAMILY MEMBER"/>
    <property type="match status" value="1"/>
</dbReference>
<dbReference type="SUPFAM" id="SSF51735">
    <property type="entry name" value="NAD(P)-binding Rossmann-fold domains"/>
    <property type="match status" value="2"/>
</dbReference>
<dbReference type="PRINTS" id="PR00080">
    <property type="entry name" value="SDRFAMILY"/>
</dbReference>
<reference evidence="3 4" key="1">
    <citation type="journal article" date="2019" name="Nat. Ecol. Evol.">
        <title>Megaphylogeny resolves global patterns of mushroom evolution.</title>
        <authorList>
            <person name="Varga T."/>
            <person name="Krizsan K."/>
            <person name="Foldi C."/>
            <person name="Dima B."/>
            <person name="Sanchez-Garcia M."/>
            <person name="Sanchez-Ramirez S."/>
            <person name="Szollosi G.J."/>
            <person name="Szarkandi J.G."/>
            <person name="Papp V."/>
            <person name="Albert L."/>
            <person name="Andreopoulos W."/>
            <person name="Angelini C."/>
            <person name="Antonin V."/>
            <person name="Barry K.W."/>
            <person name="Bougher N.L."/>
            <person name="Buchanan P."/>
            <person name="Buyck B."/>
            <person name="Bense V."/>
            <person name="Catcheside P."/>
            <person name="Chovatia M."/>
            <person name="Cooper J."/>
            <person name="Damon W."/>
            <person name="Desjardin D."/>
            <person name="Finy P."/>
            <person name="Geml J."/>
            <person name="Haridas S."/>
            <person name="Hughes K."/>
            <person name="Justo A."/>
            <person name="Karasinski D."/>
            <person name="Kautmanova I."/>
            <person name="Kiss B."/>
            <person name="Kocsube S."/>
            <person name="Kotiranta H."/>
            <person name="LaButti K.M."/>
            <person name="Lechner B.E."/>
            <person name="Liimatainen K."/>
            <person name="Lipzen A."/>
            <person name="Lukacs Z."/>
            <person name="Mihaltcheva S."/>
            <person name="Morgado L.N."/>
            <person name="Niskanen T."/>
            <person name="Noordeloos M.E."/>
            <person name="Ohm R.A."/>
            <person name="Ortiz-Santana B."/>
            <person name="Ovrebo C."/>
            <person name="Racz N."/>
            <person name="Riley R."/>
            <person name="Savchenko A."/>
            <person name="Shiryaev A."/>
            <person name="Soop K."/>
            <person name="Spirin V."/>
            <person name="Szebenyi C."/>
            <person name="Tomsovsky M."/>
            <person name="Tulloss R.E."/>
            <person name="Uehling J."/>
            <person name="Grigoriev I.V."/>
            <person name="Vagvolgyi C."/>
            <person name="Papp T."/>
            <person name="Martin F.M."/>
            <person name="Miettinen O."/>
            <person name="Hibbett D.S."/>
            <person name="Nagy L.G."/>
        </authorList>
    </citation>
    <scope>NUCLEOTIDE SEQUENCE [LARGE SCALE GENOMIC DNA]</scope>
    <source>
        <strain evidence="3 4">CBS 962.96</strain>
    </source>
</reference>
<dbReference type="OrthoDB" id="498125at2759"/>
<dbReference type="GO" id="GO:0048038">
    <property type="term" value="F:quinone binding"/>
    <property type="evidence" value="ECO:0007669"/>
    <property type="project" value="TreeGrafter"/>
</dbReference>
<evidence type="ECO:0000313" key="4">
    <source>
        <dbReference type="Proteomes" id="UP000297245"/>
    </source>
</evidence>
<comment type="similarity">
    <text evidence="1">Belongs to the short-chain dehydrogenases/reductases (SDR) family.</text>
</comment>
<dbReference type="Pfam" id="PF00106">
    <property type="entry name" value="adh_short"/>
    <property type="match status" value="3"/>
</dbReference>
<accession>A0A4S8L4A5</accession>
<keyword evidence="4" id="KW-1185">Reference proteome</keyword>
<protein>
    <submittedName>
        <fullName evidence="3">NAD(P)-binding protein</fullName>
    </submittedName>
</protein>
<dbReference type="EMBL" id="ML179666">
    <property type="protein sequence ID" value="THU83386.1"/>
    <property type="molecule type" value="Genomic_DNA"/>
</dbReference>
<evidence type="ECO:0000313" key="3">
    <source>
        <dbReference type="EMBL" id="THU83386.1"/>
    </source>
</evidence>
<evidence type="ECO:0000256" key="1">
    <source>
        <dbReference type="ARBA" id="ARBA00006484"/>
    </source>
</evidence>
<name>A0A4S8L4A5_DENBC</name>
<dbReference type="FunFam" id="3.40.50.720:FF:000084">
    <property type="entry name" value="Short-chain dehydrogenase reductase"/>
    <property type="match status" value="2"/>
</dbReference>
<dbReference type="PRINTS" id="PR00081">
    <property type="entry name" value="GDHRDH"/>
</dbReference>
<dbReference type="PANTHER" id="PTHR42760:SF121">
    <property type="entry name" value="3-OXOACYL-(ACYL-CARRIER-PROTEIN) REDUCTASE"/>
    <property type="match status" value="1"/>
</dbReference>
<proteinExistence type="inferred from homology"/>
<evidence type="ECO:0000256" key="2">
    <source>
        <dbReference type="ARBA" id="ARBA00022857"/>
    </source>
</evidence>
<organism evidence="3 4">
    <name type="scientific">Dendrothele bispora (strain CBS 962.96)</name>
    <dbReference type="NCBI Taxonomy" id="1314807"/>
    <lineage>
        <taxon>Eukaryota</taxon>
        <taxon>Fungi</taxon>
        <taxon>Dikarya</taxon>
        <taxon>Basidiomycota</taxon>
        <taxon>Agaricomycotina</taxon>
        <taxon>Agaricomycetes</taxon>
        <taxon>Agaricomycetidae</taxon>
        <taxon>Agaricales</taxon>
        <taxon>Agaricales incertae sedis</taxon>
        <taxon>Dendrothele</taxon>
    </lineage>
</organism>
<keyword evidence="2" id="KW-0521">NADP</keyword>
<dbReference type="InterPro" id="IPR002347">
    <property type="entry name" value="SDR_fam"/>
</dbReference>
<dbReference type="Gene3D" id="3.40.50.720">
    <property type="entry name" value="NAD(P)-binding Rossmann-like Domain"/>
    <property type="match status" value="2"/>
</dbReference>